<dbReference type="InterPro" id="IPR051266">
    <property type="entry name" value="CLCR"/>
</dbReference>
<comment type="caution">
    <text evidence="2">The sequence shown here is derived from an EMBL/GenBank/DDBJ whole genome shotgun (WGS) entry which is preliminary data.</text>
</comment>
<dbReference type="Proteomes" id="UP001445076">
    <property type="component" value="Unassembled WGS sequence"/>
</dbReference>
<dbReference type="Pfam" id="PF08434">
    <property type="entry name" value="CLCA"/>
    <property type="match status" value="1"/>
</dbReference>
<keyword evidence="3" id="KW-1185">Reference proteome</keyword>
<dbReference type="InterPro" id="IPR002035">
    <property type="entry name" value="VWF_A"/>
</dbReference>
<dbReference type="InterPro" id="IPR013642">
    <property type="entry name" value="CLCA_N"/>
</dbReference>
<dbReference type="AlphaFoldDB" id="A0AAW0XT80"/>
<dbReference type="GO" id="GO:0032991">
    <property type="term" value="C:protein-containing complex"/>
    <property type="evidence" value="ECO:0007669"/>
    <property type="project" value="UniProtKB-ARBA"/>
</dbReference>
<feature type="non-terminal residue" evidence="2">
    <location>
        <position position="703"/>
    </location>
</feature>
<evidence type="ECO:0000259" key="1">
    <source>
        <dbReference type="PROSITE" id="PS50234"/>
    </source>
</evidence>
<name>A0AAW0XT80_CHEQU</name>
<evidence type="ECO:0000313" key="3">
    <source>
        <dbReference type="Proteomes" id="UP001445076"/>
    </source>
</evidence>
<accession>A0AAW0XT80</accession>
<feature type="non-terminal residue" evidence="2">
    <location>
        <position position="1"/>
    </location>
</feature>
<organism evidence="2 3">
    <name type="scientific">Cherax quadricarinatus</name>
    <name type="common">Australian red claw crayfish</name>
    <dbReference type="NCBI Taxonomy" id="27406"/>
    <lineage>
        <taxon>Eukaryota</taxon>
        <taxon>Metazoa</taxon>
        <taxon>Ecdysozoa</taxon>
        <taxon>Arthropoda</taxon>
        <taxon>Crustacea</taxon>
        <taxon>Multicrustacea</taxon>
        <taxon>Malacostraca</taxon>
        <taxon>Eumalacostraca</taxon>
        <taxon>Eucarida</taxon>
        <taxon>Decapoda</taxon>
        <taxon>Pleocyemata</taxon>
        <taxon>Astacidea</taxon>
        <taxon>Parastacoidea</taxon>
        <taxon>Parastacidae</taxon>
        <taxon>Cherax</taxon>
    </lineage>
</organism>
<proteinExistence type="predicted"/>
<gene>
    <name evidence="2" type="ORF">OTU49_001197</name>
</gene>
<evidence type="ECO:0000313" key="2">
    <source>
        <dbReference type="EMBL" id="KAK8743664.1"/>
    </source>
</evidence>
<reference evidence="2 3" key="1">
    <citation type="journal article" date="2024" name="BMC Genomics">
        <title>Genome assembly of redclaw crayfish (Cherax quadricarinatus) provides insights into its immune adaptation and hypoxia tolerance.</title>
        <authorList>
            <person name="Liu Z."/>
            <person name="Zheng J."/>
            <person name="Li H."/>
            <person name="Fang K."/>
            <person name="Wang S."/>
            <person name="He J."/>
            <person name="Zhou D."/>
            <person name="Weng S."/>
            <person name="Chi M."/>
            <person name="Gu Z."/>
            <person name="He J."/>
            <person name="Li F."/>
            <person name="Wang M."/>
        </authorList>
    </citation>
    <scope>NUCLEOTIDE SEQUENCE [LARGE SCALE GENOMIC DNA]</scope>
    <source>
        <strain evidence="2">ZL_2023a</strain>
    </source>
</reference>
<dbReference type="PANTHER" id="PTHR10579:SF177">
    <property type="entry name" value="CALCIUM-ACTIVATED CHLORIDE CHANNEL REGULATOR 4-LIKE PROTEIN"/>
    <property type="match status" value="1"/>
</dbReference>
<feature type="domain" description="VWFA" evidence="1">
    <location>
        <begin position="126"/>
        <end position="318"/>
    </location>
</feature>
<dbReference type="InterPro" id="IPR036465">
    <property type="entry name" value="vWFA_dom_sf"/>
</dbReference>
<protein>
    <recommendedName>
        <fullName evidence="1">VWFA domain-containing protein</fullName>
    </recommendedName>
</protein>
<dbReference type="EMBL" id="JARKIK010000024">
    <property type="protein sequence ID" value="KAK8743664.1"/>
    <property type="molecule type" value="Genomic_DNA"/>
</dbReference>
<dbReference type="PROSITE" id="PS50234">
    <property type="entry name" value="VWFA"/>
    <property type="match status" value="1"/>
</dbReference>
<sequence>GYPGDQLYLPWYREGPRWAATVCTDARAGPPACHPDHAHHCTWPPEAHRNATSSLLALPHLLQVTKFCDVQTHNREAPTKQNALCDGRSAWEVMRERQDFREQRLAAKLAAPRAPQLYFIRQPTQRFVLLVEDTTVMNVQRRWEFVRKAVRRVVVYDLPNGAQVAVVVFNAEDKEAAPLSTVLESTVSDLRERVGSSLPRNPSNVRESQACVACGIRRAVRVLEEGGAPPQAANIVLVTSGGDGRESEAEEVQRLVQRYGLRLLLVLYPLAERPGLPAPPHALVPIARESGGSVFTVMDEGVGNDSKVSMLVSLMEALTAAVAAGGATTPVLIHSSTYQGGIASDSTGYFSLDDSLAANARFAVYYYDLNHVGNTIHLTAPSGAIFASVNMQEEDGDVNMIFINLHNAERGIWKYKVENRADSHQALHIQVTSLPSSSNDVSVRVWTNQDTEDVITTDVIQPIILYGEIKMGGAAVMDAAAMATLQRLGTNATGGTYPPVKVPLLDLGTGDPDITRGDGVYTRYAPPLDGPARYALLLTVDAGKAVLALAQTHVRDHDLRHHRHAYTKELAFGGFEDDRSWASPSCCGTVVPYAHTRESPPFTRQVTGPTLDILEGHVVSRDKIPPAKIMDLVAWVNHSSGRVVLDWTAVGEDRDWGRAHVYEGYVAPTKSQAALKCTGERIRGLPVPAPATNKERAAVALTV</sequence>
<dbReference type="Gene3D" id="3.40.50.410">
    <property type="entry name" value="von Willebrand factor, type A domain"/>
    <property type="match status" value="1"/>
</dbReference>
<dbReference type="SUPFAM" id="SSF53300">
    <property type="entry name" value="vWA-like"/>
    <property type="match status" value="1"/>
</dbReference>
<dbReference type="PANTHER" id="PTHR10579">
    <property type="entry name" value="CALCIUM-ACTIVATED CHLORIDE CHANNEL REGULATOR"/>
    <property type="match status" value="1"/>
</dbReference>